<comment type="caution">
    <text evidence="4">The sequence shown here is derived from an EMBL/GenBank/DDBJ whole genome shotgun (WGS) entry which is preliminary data.</text>
</comment>
<sequence length="161" mass="16563">MNARRGRLVAPRAALVGAALTLLLTACAPEGAVQPAPSATASKPAPDDETPSPGSFDPDASVEENLRFFDHVNRQSIGDDSIPGGQVVIDGLRAHGLGVEVLEVTPDTTPDGHRADAVQFAARLGDRCLLGQVSEQGYSSAVAPVLAGGNCLVGVTRAIDW</sequence>
<dbReference type="Pfam" id="PF22504">
    <property type="entry name" value="DUF6993"/>
    <property type="match status" value="1"/>
</dbReference>
<dbReference type="Proteomes" id="UP001321506">
    <property type="component" value="Unassembled WGS sequence"/>
</dbReference>
<evidence type="ECO:0000256" key="2">
    <source>
        <dbReference type="SAM" id="SignalP"/>
    </source>
</evidence>
<keyword evidence="5" id="KW-1185">Reference proteome</keyword>
<evidence type="ECO:0000313" key="4">
    <source>
        <dbReference type="EMBL" id="MDI2097773.1"/>
    </source>
</evidence>
<dbReference type="EMBL" id="JASATX010000001">
    <property type="protein sequence ID" value="MDI2097773.1"/>
    <property type="molecule type" value="Genomic_DNA"/>
</dbReference>
<evidence type="ECO:0000259" key="3">
    <source>
        <dbReference type="Pfam" id="PF22504"/>
    </source>
</evidence>
<proteinExistence type="predicted"/>
<feature type="compositionally biased region" description="Low complexity" evidence="1">
    <location>
        <begin position="35"/>
        <end position="44"/>
    </location>
</feature>
<reference evidence="4 5" key="1">
    <citation type="submission" date="2023-04" db="EMBL/GenBank/DDBJ databases">
        <title>Klugiella caeni sp. nov. isolated from the sludge of biochemical tank.</title>
        <authorList>
            <person name="Geng K."/>
        </authorList>
    </citation>
    <scope>NUCLEOTIDE SEQUENCE [LARGE SCALE GENOMIC DNA]</scope>
    <source>
        <strain evidence="4 5">YN-L-19</strain>
    </source>
</reference>
<dbReference type="PROSITE" id="PS51257">
    <property type="entry name" value="PROKAR_LIPOPROTEIN"/>
    <property type="match status" value="1"/>
</dbReference>
<protein>
    <recommendedName>
        <fullName evidence="3">DUF6993 domain-containing protein</fullName>
    </recommendedName>
</protein>
<evidence type="ECO:0000256" key="1">
    <source>
        <dbReference type="SAM" id="MobiDB-lite"/>
    </source>
</evidence>
<evidence type="ECO:0000313" key="5">
    <source>
        <dbReference type="Proteomes" id="UP001321506"/>
    </source>
</evidence>
<dbReference type="AlphaFoldDB" id="A0AAW6T7J3"/>
<keyword evidence="2" id="KW-0732">Signal</keyword>
<accession>A0AAW6T7J3</accession>
<feature type="domain" description="DUF6993" evidence="3">
    <location>
        <begin position="74"/>
        <end position="154"/>
    </location>
</feature>
<dbReference type="InterPro" id="IPR054262">
    <property type="entry name" value="DUF6993"/>
</dbReference>
<feature type="chain" id="PRO_5043577450" description="DUF6993 domain-containing protein" evidence="2">
    <location>
        <begin position="29"/>
        <end position="161"/>
    </location>
</feature>
<gene>
    <name evidence="4" type="ORF">QF206_02165</name>
</gene>
<name>A0AAW6T7J3_9MICO</name>
<organism evidence="4 5">
    <name type="scientific">Ruicaihuangia caeni</name>
    <dbReference type="NCBI Taxonomy" id="3042517"/>
    <lineage>
        <taxon>Bacteria</taxon>
        <taxon>Bacillati</taxon>
        <taxon>Actinomycetota</taxon>
        <taxon>Actinomycetes</taxon>
        <taxon>Micrococcales</taxon>
        <taxon>Microbacteriaceae</taxon>
        <taxon>Ruicaihuangia</taxon>
    </lineage>
</organism>
<feature type="region of interest" description="Disordered" evidence="1">
    <location>
        <begin position="33"/>
        <end position="61"/>
    </location>
</feature>
<dbReference type="RefSeq" id="WP_281487553.1">
    <property type="nucleotide sequence ID" value="NZ_JASATX010000001.1"/>
</dbReference>
<feature type="signal peptide" evidence="2">
    <location>
        <begin position="1"/>
        <end position="28"/>
    </location>
</feature>